<dbReference type="NCBIfam" id="TIGR02605">
    <property type="entry name" value="CxxC_CxxC_SSSS"/>
    <property type="match status" value="1"/>
</dbReference>
<evidence type="ECO:0000313" key="2">
    <source>
        <dbReference type="EMBL" id="VUZ86510.1"/>
    </source>
</evidence>
<organism evidence="2 3">
    <name type="scientific">Candidatus Methylomirabilis lanthanidiphila</name>
    <dbReference type="NCBI Taxonomy" id="2211376"/>
    <lineage>
        <taxon>Bacteria</taxon>
        <taxon>Candidatus Methylomirabilota</taxon>
        <taxon>Candidatus Methylomirabilia</taxon>
        <taxon>Candidatus Methylomirabilales</taxon>
        <taxon>Candidatus Methylomirabilaceae</taxon>
        <taxon>Candidatus Methylomirabilis</taxon>
    </lineage>
</organism>
<protein>
    <submittedName>
        <fullName evidence="2">Zinc ribbon domain protein</fullName>
    </submittedName>
</protein>
<name>A0A564ZMF0_9BACT</name>
<dbReference type="EMBL" id="CABIKM010000063">
    <property type="protein sequence ID" value="VUZ86510.1"/>
    <property type="molecule type" value="Genomic_DNA"/>
</dbReference>
<accession>A0A564ZMF0</accession>
<feature type="domain" description="Putative regulatory protein FmdB zinc ribbon" evidence="1">
    <location>
        <begin position="1"/>
        <end position="41"/>
    </location>
</feature>
<evidence type="ECO:0000259" key="1">
    <source>
        <dbReference type="SMART" id="SM00834"/>
    </source>
</evidence>
<dbReference type="AlphaFoldDB" id="A0A564ZMF0"/>
<evidence type="ECO:0000313" key="3">
    <source>
        <dbReference type="Proteomes" id="UP000334340"/>
    </source>
</evidence>
<dbReference type="Pfam" id="PF09723">
    <property type="entry name" value="Zn_ribbon_8"/>
    <property type="match status" value="1"/>
</dbReference>
<gene>
    <name evidence="2" type="ORF">MELA_02914</name>
</gene>
<reference evidence="2 3" key="1">
    <citation type="submission" date="2019-07" db="EMBL/GenBank/DDBJ databases">
        <authorList>
            <person name="Cremers G."/>
        </authorList>
    </citation>
    <scope>NUCLEOTIDE SEQUENCE [LARGE SCALE GENOMIC DNA]</scope>
</reference>
<dbReference type="InterPro" id="IPR013429">
    <property type="entry name" value="Regulatory_FmdB_Zinc_ribbon"/>
</dbReference>
<dbReference type="Proteomes" id="UP000334340">
    <property type="component" value="Unassembled WGS sequence"/>
</dbReference>
<proteinExistence type="predicted"/>
<keyword evidence="3" id="KW-1185">Reference proteome</keyword>
<sequence>MPIYEYLCSNCGQVFEKLVLSRDALVECPHCPGAAVEKQFSAFSFKGEQGGVGSGTTSGGGGGCAPGG</sequence>
<dbReference type="SMART" id="SM00834">
    <property type="entry name" value="CxxC_CXXC_SSSS"/>
    <property type="match status" value="1"/>
</dbReference>